<protein>
    <submittedName>
        <fullName evidence="1">Uncharacterized protein</fullName>
    </submittedName>
</protein>
<dbReference type="Proteomes" id="UP001642360">
    <property type="component" value="Unassembled WGS sequence"/>
</dbReference>
<keyword evidence="2" id="KW-1185">Reference proteome</keyword>
<dbReference type="AlphaFoldDB" id="A0ABC8TX19"/>
<sequence length="334" mass="36675">MVTKSTHDTLSPSLIGAVIRRRQWKAVFSSSPVQTTHRHNQQLLNLALELSSPDTQTFDFGFNTGGEKSTVKPQAPIKLEAFILFLSDHRERAKHYYEQQKKIVDELRASEQNGEGDGVFCWFCASSTVSAWASGSLVFPLFPLDAIQGKAATSSGTTPLGEEGLSFLGDPLCLSSYLWTLLFTFPDAFKSDDAPSAGYYWVAPLPLLPFISWFISAEVFLVGLDLPLPARGQLGALFWHAPGDVSTLDPQLVFSRFSSFGLLMGPPPSMKISSPLSSCLVGLQPLAWVWKHVVELYNICHSKMEEIVPKGIMLGVLGCNGFLCCWGGLKATYF</sequence>
<evidence type="ECO:0000313" key="2">
    <source>
        <dbReference type="Proteomes" id="UP001642360"/>
    </source>
</evidence>
<evidence type="ECO:0000313" key="1">
    <source>
        <dbReference type="EMBL" id="CAK9174047.1"/>
    </source>
</evidence>
<reference evidence="1 2" key="1">
    <citation type="submission" date="2024-02" db="EMBL/GenBank/DDBJ databases">
        <authorList>
            <person name="Vignale AGUSTIN F."/>
            <person name="Sosa J E."/>
            <person name="Modenutti C."/>
        </authorList>
    </citation>
    <scope>NUCLEOTIDE SEQUENCE [LARGE SCALE GENOMIC DNA]</scope>
</reference>
<accession>A0ABC8TX19</accession>
<gene>
    <name evidence="1" type="ORF">ILEXP_LOCUS43787</name>
</gene>
<name>A0ABC8TX19_9AQUA</name>
<proteinExistence type="predicted"/>
<organism evidence="1 2">
    <name type="scientific">Ilex paraguariensis</name>
    <name type="common">yerba mate</name>
    <dbReference type="NCBI Taxonomy" id="185542"/>
    <lineage>
        <taxon>Eukaryota</taxon>
        <taxon>Viridiplantae</taxon>
        <taxon>Streptophyta</taxon>
        <taxon>Embryophyta</taxon>
        <taxon>Tracheophyta</taxon>
        <taxon>Spermatophyta</taxon>
        <taxon>Magnoliopsida</taxon>
        <taxon>eudicotyledons</taxon>
        <taxon>Gunneridae</taxon>
        <taxon>Pentapetalae</taxon>
        <taxon>asterids</taxon>
        <taxon>campanulids</taxon>
        <taxon>Aquifoliales</taxon>
        <taxon>Aquifoliaceae</taxon>
        <taxon>Ilex</taxon>
    </lineage>
</organism>
<comment type="caution">
    <text evidence="1">The sequence shown here is derived from an EMBL/GenBank/DDBJ whole genome shotgun (WGS) entry which is preliminary data.</text>
</comment>
<dbReference type="EMBL" id="CAUOFW020006280">
    <property type="protein sequence ID" value="CAK9174047.1"/>
    <property type="molecule type" value="Genomic_DNA"/>
</dbReference>